<protein>
    <submittedName>
        <fullName evidence="1">Uncharacterized protein</fullName>
    </submittedName>
</protein>
<dbReference type="AlphaFoldDB" id="A0A919CYS7"/>
<dbReference type="Proteomes" id="UP000608955">
    <property type="component" value="Unassembled WGS sequence"/>
</dbReference>
<reference evidence="1" key="1">
    <citation type="journal article" date="2014" name="Int. J. Syst. Evol. Microbiol.">
        <title>Complete genome sequence of Corynebacterium casei LMG S-19264T (=DSM 44701T), isolated from a smear-ripened cheese.</title>
        <authorList>
            <consortium name="US DOE Joint Genome Institute (JGI-PGF)"/>
            <person name="Walter F."/>
            <person name="Albersmeier A."/>
            <person name="Kalinowski J."/>
            <person name="Ruckert C."/>
        </authorList>
    </citation>
    <scope>NUCLEOTIDE SEQUENCE</scope>
    <source>
        <strain evidence="1">JCM 4654</strain>
    </source>
</reference>
<evidence type="ECO:0000313" key="2">
    <source>
        <dbReference type="Proteomes" id="UP000608955"/>
    </source>
</evidence>
<evidence type="ECO:0000313" key="1">
    <source>
        <dbReference type="EMBL" id="GHD92777.1"/>
    </source>
</evidence>
<dbReference type="EMBL" id="BMVF01000013">
    <property type="protein sequence ID" value="GHD92777.1"/>
    <property type="molecule type" value="Genomic_DNA"/>
</dbReference>
<accession>A0A919CYS7</accession>
<name>A0A919CYS7_9ACTN</name>
<gene>
    <name evidence="1" type="ORF">GCM10010508_46950</name>
</gene>
<keyword evidence="2" id="KW-1185">Reference proteome</keyword>
<proteinExistence type="predicted"/>
<sequence>MRMVGCPLWGMGLHGAMEASLPLVALAGMARSVGYVSLTPSVSDPRVEG</sequence>
<comment type="caution">
    <text evidence="1">The sequence shown here is derived from an EMBL/GenBank/DDBJ whole genome shotgun (WGS) entry which is preliminary data.</text>
</comment>
<reference evidence="1" key="2">
    <citation type="submission" date="2020-09" db="EMBL/GenBank/DDBJ databases">
        <authorList>
            <person name="Sun Q."/>
            <person name="Ohkuma M."/>
        </authorList>
    </citation>
    <scope>NUCLEOTIDE SEQUENCE</scope>
    <source>
        <strain evidence="1">JCM 4654</strain>
    </source>
</reference>
<organism evidence="1 2">
    <name type="scientific">Streptomyces naganishii JCM 4654</name>
    <dbReference type="NCBI Taxonomy" id="1306179"/>
    <lineage>
        <taxon>Bacteria</taxon>
        <taxon>Bacillati</taxon>
        <taxon>Actinomycetota</taxon>
        <taxon>Actinomycetes</taxon>
        <taxon>Kitasatosporales</taxon>
        <taxon>Streptomycetaceae</taxon>
        <taxon>Streptomyces</taxon>
    </lineage>
</organism>